<accession>A0A7J6RGR3</accession>
<evidence type="ECO:0000256" key="1">
    <source>
        <dbReference type="SAM" id="MobiDB-lite"/>
    </source>
</evidence>
<evidence type="ECO:0000313" key="3">
    <source>
        <dbReference type="EMBL" id="KAF4739975.1"/>
    </source>
</evidence>
<proteinExistence type="predicted"/>
<keyword evidence="4" id="KW-1185">Reference proteome</keyword>
<organism evidence="2 4">
    <name type="scientific">Perkinsus olseni</name>
    <name type="common">Perkinsus atlanticus</name>
    <dbReference type="NCBI Taxonomy" id="32597"/>
    <lineage>
        <taxon>Eukaryota</taxon>
        <taxon>Sar</taxon>
        <taxon>Alveolata</taxon>
        <taxon>Perkinsozoa</taxon>
        <taxon>Perkinsea</taxon>
        <taxon>Perkinsida</taxon>
        <taxon>Perkinsidae</taxon>
        <taxon>Perkinsus</taxon>
    </lineage>
</organism>
<protein>
    <submittedName>
        <fullName evidence="2">Uncharacterized protein</fullName>
    </submittedName>
</protein>
<dbReference type="Proteomes" id="UP000574390">
    <property type="component" value="Unassembled WGS sequence"/>
</dbReference>
<dbReference type="EMBL" id="JABANO010025701">
    <property type="protein sequence ID" value="KAF4719795.1"/>
    <property type="molecule type" value="Genomic_DNA"/>
</dbReference>
<dbReference type="EMBL" id="JABANM010010050">
    <property type="protein sequence ID" value="KAF4739975.1"/>
    <property type="molecule type" value="Genomic_DNA"/>
</dbReference>
<dbReference type="Proteomes" id="UP000553632">
    <property type="component" value="Unassembled WGS sequence"/>
</dbReference>
<feature type="region of interest" description="Disordered" evidence="1">
    <location>
        <begin position="38"/>
        <end position="84"/>
    </location>
</feature>
<comment type="caution">
    <text evidence="2">The sequence shown here is derived from an EMBL/GenBank/DDBJ whole genome shotgun (WGS) entry which is preliminary data.</text>
</comment>
<sequence length="121" mass="13639">MQLLRLSNSVQLGILELREKKEKKRPWLNRGWQMTRAGTRHIETDGPVERREEDGLTQNPGASSIHRRDTSGTSGSAWLRPTLGDTAEIVRRPAGILERSVFPQAWIIIGRGPCTNEAVDR</sequence>
<name>A0A7J6RGR3_PEROL</name>
<evidence type="ECO:0000313" key="4">
    <source>
        <dbReference type="Proteomes" id="UP000553632"/>
    </source>
</evidence>
<evidence type="ECO:0000313" key="5">
    <source>
        <dbReference type="Proteomes" id="UP000574390"/>
    </source>
</evidence>
<reference evidence="4 5" key="1">
    <citation type="submission" date="2020-04" db="EMBL/GenBank/DDBJ databases">
        <title>Perkinsus olseni comparative genomics.</title>
        <authorList>
            <person name="Bogema D.R."/>
        </authorList>
    </citation>
    <scope>NUCLEOTIDE SEQUENCE [LARGE SCALE GENOMIC DNA]</scope>
    <source>
        <strain evidence="3">ATCC PRA-205</strain>
        <strain evidence="2 4">ATCC PRA-207</strain>
    </source>
</reference>
<evidence type="ECO:0000313" key="2">
    <source>
        <dbReference type="EMBL" id="KAF4719795.1"/>
    </source>
</evidence>
<gene>
    <name evidence="3" type="ORF">FOZ62_015318</name>
    <name evidence="2" type="ORF">FOZ63_025169</name>
</gene>
<feature type="compositionally biased region" description="Basic and acidic residues" evidence="1">
    <location>
        <begin position="40"/>
        <end position="54"/>
    </location>
</feature>
<dbReference type="AlphaFoldDB" id="A0A7J6RGR3"/>